<feature type="domain" description="PGG" evidence="3">
    <location>
        <begin position="548"/>
        <end position="666"/>
    </location>
</feature>
<keyword evidence="5" id="KW-1185">Reference proteome</keyword>
<gene>
    <name evidence="4" type="ORF">C5167_019811</name>
</gene>
<dbReference type="OMA" id="TKEICAT"/>
<feature type="compositionally biased region" description="Pro residues" evidence="1">
    <location>
        <begin position="37"/>
        <end position="56"/>
    </location>
</feature>
<dbReference type="SMART" id="SM00248">
    <property type="entry name" value="ANK"/>
    <property type="match status" value="5"/>
</dbReference>
<dbReference type="STRING" id="3469.A0A4Y7IVG2"/>
<keyword evidence="2" id="KW-0472">Membrane</keyword>
<feature type="transmembrane region" description="Helical" evidence="2">
    <location>
        <begin position="599"/>
        <end position="625"/>
    </location>
</feature>
<dbReference type="InterPro" id="IPR026961">
    <property type="entry name" value="PGG_dom"/>
</dbReference>
<accession>A0A4Y7IVG2</accession>
<dbReference type="Pfam" id="PF12796">
    <property type="entry name" value="Ank_2"/>
    <property type="match status" value="1"/>
</dbReference>
<evidence type="ECO:0000259" key="3">
    <source>
        <dbReference type="Pfam" id="PF13962"/>
    </source>
</evidence>
<feature type="transmembrane region" description="Helical" evidence="2">
    <location>
        <begin position="674"/>
        <end position="700"/>
    </location>
</feature>
<dbReference type="SUPFAM" id="SSF48403">
    <property type="entry name" value="Ankyrin repeat"/>
    <property type="match status" value="1"/>
</dbReference>
<proteinExistence type="predicted"/>
<keyword evidence="2" id="KW-0812">Transmembrane</keyword>
<dbReference type="PANTHER" id="PTHR24177:SF365">
    <property type="entry name" value="ANKYRIN REPEAT-CONTAINING PROTEIN NPR4-LIKE ISOFORM X1"/>
    <property type="match status" value="1"/>
</dbReference>
<dbReference type="EMBL" id="CM010716">
    <property type="protein sequence ID" value="RZC51385.1"/>
    <property type="molecule type" value="Genomic_DNA"/>
</dbReference>
<dbReference type="AlphaFoldDB" id="A0A4Y7IVG2"/>
<reference evidence="4 5" key="1">
    <citation type="journal article" date="2018" name="Science">
        <title>The opium poppy genome and morphinan production.</title>
        <authorList>
            <person name="Guo L."/>
            <person name="Winzer T."/>
            <person name="Yang X."/>
            <person name="Li Y."/>
            <person name="Ning Z."/>
            <person name="He Z."/>
            <person name="Teodor R."/>
            <person name="Lu Y."/>
            <person name="Bowser T.A."/>
            <person name="Graham I.A."/>
            <person name="Ye K."/>
        </authorList>
    </citation>
    <scope>NUCLEOTIDE SEQUENCE [LARGE SCALE GENOMIC DNA]</scope>
    <source>
        <strain evidence="5">cv. HN1</strain>
        <tissue evidence="4">Leaves</tissue>
    </source>
</reference>
<feature type="transmembrane region" description="Helical" evidence="2">
    <location>
        <begin position="558"/>
        <end position="579"/>
    </location>
</feature>
<dbReference type="Proteomes" id="UP000316621">
    <property type="component" value="Chromosome 2"/>
</dbReference>
<dbReference type="Pfam" id="PF13962">
    <property type="entry name" value="PGG"/>
    <property type="match status" value="1"/>
</dbReference>
<dbReference type="Gene3D" id="1.25.40.20">
    <property type="entry name" value="Ankyrin repeat-containing domain"/>
    <property type="match status" value="2"/>
</dbReference>
<dbReference type="PANTHER" id="PTHR24177">
    <property type="entry name" value="CASKIN"/>
    <property type="match status" value="1"/>
</dbReference>
<sequence length="714" mass="80440">MTFVDLEEEEDVRLSISSESEEHQFDNWNLTHSDPFRPLPIPDTPIDTPPETPPESPTTVPIHHVPPPRAPPPPIPYFPLPVLNPPSGNKALTEKYRTLYKLVLIGDWETARDKFFNIDSESITAGITMFSETALHIAAKAGHENFAVELVKLMPPRALVHQEYNNGDTPLHRAAITGITKAAKAMVEKNPIVVQIRNKKGWIPLLSAIYGSSYQQREMIEFLLSAHPRHKNRSPFSGRIGGELICTLIRAGFFDIATKLIDDHPNLAVEKDKDDSCALEVLAEMRYAFPSGSRLVSWQRYVYSHITVDLPETRQHHDTENPPANSRNLSTEGFATKLLSITQLTTVLGWMKELLRKEIFDSLPSVPCVKKVYDQKLMHREALELVRCIYAQISKSDSEISEFFKDTSIFMVATTYGTVEIIVECIERFPDMIWLKMKGRNIFEIAIEERHEKIFNLVHKMNESKKELVYLRDDFGNNILHIAALLSSPSCRLQPIYCEALQMQIELQWFKEVERIALPIHKLLRNKDGKTPLALFTEQHKELMDKAEKWMKGTTESCMLVATLIATVVFAAAFTVPGGNFSDSASGDNGIPILLYSNSFMVFVVADALALFSSTTSVLVFLAILNSRYAAEDFHKSLPQKLIIGLATLVISIATMMIAFCATLYIALAPRFGWILIFPLVALASAPVMSFVALQLPLFLDLCYTTYGRNIFGR</sequence>
<feature type="compositionally biased region" description="Acidic residues" evidence="1">
    <location>
        <begin position="1"/>
        <end position="11"/>
    </location>
</feature>
<protein>
    <recommendedName>
        <fullName evidence="3">PGG domain-containing protein</fullName>
    </recommendedName>
</protein>
<name>A0A4Y7IVG2_PAPSO</name>
<evidence type="ECO:0000313" key="4">
    <source>
        <dbReference type="EMBL" id="RZC51385.1"/>
    </source>
</evidence>
<dbReference type="Gramene" id="RZC51385">
    <property type="protein sequence ID" value="RZC51385"/>
    <property type="gene ID" value="C5167_019811"/>
</dbReference>
<feature type="region of interest" description="Disordered" evidence="1">
    <location>
        <begin position="1"/>
        <end position="61"/>
    </location>
</feature>
<evidence type="ECO:0000256" key="1">
    <source>
        <dbReference type="SAM" id="MobiDB-lite"/>
    </source>
</evidence>
<dbReference type="GO" id="GO:0016020">
    <property type="term" value="C:membrane"/>
    <property type="evidence" value="ECO:0007669"/>
    <property type="project" value="TreeGrafter"/>
</dbReference>
<keyword evidence="2" id="KW-1133">Transmembrane helix</keyword>
<dbReference type="InterPro" id="IPR002110">
    <property type="entry name" value="Ankyrin_rpt"/>
</dbReference>
<dbReference type="InterPro" id="IPR036770">
    <property type="entry name" value="Ankyrin_rpt-contain_sf"/>
</dbReference>
<evidence type="ECO:0000313" key="5">
    <source>
        <dbReference type="Proteomes" id="UP000316621"/>
    </source>
</evidence>
<evidence type="ECO:0000256" key="2">
    <source>
        <dbReference type="SAM" id="Phobius"/>
    </source>
</evidence>
<feature type="transmembrane region" description="Helical" evidence="2">
    <location>
        <begin position="646"/>
        <end position="668"/>
    </location>
</feature>
<organism evidence="4 5">
    <name type="scientific">Papaver somniferum</name>
    <name type="common">Opium poppy</name>
    <dbReference type="NCBI Taxonomy" id="3469"/>
    <lineage>
        <taxon>Eukaryota</taxon>
        <taxon>Viridiplantae</taxon>
        <taxon>Streptophyta</taxon>
        <taxon>Embryophyta</taxon>
        <taxon>Tracheophyta</taxon>
        <taxon>Spermatophyta</taxon>
        <taxon>Magnoliopsida</taxon>
        <taxon>Ranunculales</taxon>
        <taxon>Papaveraceae</taxon>
        <taxon>Papaveroideae</taxon>
        <taxon>Papaver</taxon>
    </lineage>
</organism>